<organism evidence="1 2">
    <name type="scientific">Haloterrigena salina JCM 13891</name>
    <dbReference type="NCBI Taxonomy" id="1227488"/>
    <lineage>
        <taxon>Archaea</taxon>
        <taxon>Methanobacteriati</taxon>
        <taxon>Methanobacteriota</taxon>
        <taxon>Stenosarchaea group</taxon>
        <taxon>Halobacteria</taxon>
        <taxon>Halobacteriales</taxon>
        <taxon>Natrialbaceae</taxon>
        <taxon>Haloterrigena</taxon>
    </lineage>
</organism>
<protein>
    <submittedName>
        <fullName evidence="1">Uncharacterized protein</fullName>
    </submittedName>
</protein>
<accession>M0C759</accession>
<name>M0C759_9EURY</name>
<dbReference type="Proteomes" id="UP000011657">
    <property type="component" value="Unassembled WGS sequence"/>
</dbReference>
<gene>
    <name evidence="1" type="ORF">C477_10383</name>
</gene>
<evidence type="ECO:0000313" key="2">
    <source>
        <dbReference type="Proteomes" id="UP000011657"/>
    </source>
</evidence>
<proteinExistence type="predicted"/>
<keyword evidence="2" id="KW-1185">Reference proteome</keyword>
<reference evidence="1 2" key="1">
    <citation type="journal article" date="2014" name="PLoS Genet.">
        <title>Phylogenetically driven sequencing of extremely halophilic archaea reveals strategies for static and dynamic osmo-response.</title>
        <authorList>
            <person name="Becker E.A."/>
            <person name="Seitzer P.M."/>
            <person name="Tritt A."/>
            <person name="Larsen D."/>
            <person name="Krusor M."/>
            <person name="Yao A.I."/>
            <person name="Wu D."/>
            <person name="Madern D."/>
            <person name="Eisen J.A."/>
            <person name="Darling A.E."/>
            <person name="Facciotti M.T."/>
        </authorList>
    </citation>
    <scope>NUCLEOTIDE SEQUENCE [LARGE SCALE GENOMIC DNA]</scope>
    <source>
        <strain evidence="1 2">JCM 13891</strain>
    </source>
</reference>
<dbReference type="AlphaFoldDB" id="M0C759"/>
<comment type="caution">
    <text evidence="1">The sequence shown here is derived from an EMBL/GenBank/DDBJ whole genome shotgun (WGS) entry which is preliminary data.</text>
</comment>
<sequence length="60" mass="6522">MIRLSVERTKRRRRRRLERAISLVAPHLSSKSGFICSLVPVETSTSAAVTGVRGEVGSVG</sequence>
<evidence type="ECO:0000313" key="1">
    <source>
        <dbReference type="EMBL" id="ELZ18468.1"/>
    </source>
</evidence>
<dbReference type="EMBL" id="AOIS01000036">
    <property type="protein sequence ID" value="ELZ18468.1"/>
    <property type="molecule type" value="Genomic_DNA"/>
</dbReference>